<sequence>MTDGLDDQLRDWTDLKDQEDWSGLLIGNGFSQNLWQRFGYGSLFETAAQGDGAQLNAADISLFERLETRNFEVVLSALATSKTVSAALDLPLDSFSEREASIRGALIRAVHSVHVPWQSVPDAHLDAIATELSAFASIYCTNYDLTLYWALMRNLNGFRDYFWSEKFDVTNTEIWGKKTKVHFLHGGLHLYRRPNGQTLKRPAAAGQNLLDLFGTAYQDAMPLFISEGTAQEKLASIYRSDYLSFVFARLAQDIEPLVVFGHSLGDSDKHLIDAIGNHKGRAVAVSLRANGNIRQKKAALIEALPEATLHFYDAASHPLGAAALTIEEPAQ</sequence>
<dbReference type="InterPro" id="IPR032581">
    <property type="entry name" value="DUF4917"/>
</dbReference>
<gene>
    <name evidence="1" type="ORF">SCLO_1024610</name>
</gene>
<organism evidence="1 2">
    <name type="scientific">Sphingobium cloacae</name>
    <dbReference type="NCBI Taxonomy" id="120107"/>
    <lineage>
        <taxon>Bacteria</taxon>
        <taxon>Pseudomonadati</taxon>
        <taxon>Pseudomonadota</taxon>
        <taxon>Alphaproteobacteria</taxon>
        <taxon>Sphingomonadales</taxon>
        <taxon>Sphingomonadaceae</taxon>
        <taxon>Sphingobium</taxon>
    </lineage>
</organism>
<accession>A0A1E1F4Z3</accession>
<dbReference type="OrthoDB" id="828244at2"/>
<evidence type="ECO:0000313" key="1">
    <source>
        <dbReference type="EMBL" id="BAV65501.1"/>
    </source>
</evidence>
<dbReference type="EMBL" id="AP017655">
    <property type="protein sequence ID" value="BAV65501.1"/>
    <property type="molecule type" value="Genomic_DNA"/>
</dbReference>
<evidence type="ECO:0008006" key="3">
    <source>
        <dbReference type="Google" id="ProtNLM"/>
    </source>
</evidence>
<dbReference type="RefSeq" id="WP_066520602.1">
    <property type="nucleotide sequence ID" value="NZ_AP017655.1"/>
</dbReference>
<proteinExistence type="predicted"/>
<name>A0A1E1F4Z3_9SPHN</name>
<dbReference type="KEGG" id="sclo:SCLO_1024610"/>
<keyword evidence="2" id="KW-1185">Reference proteome</keyword>
<dbReference type="Proteomes" id="UP000218272">
    <property type="component" value="Chromosome SCLO_1"/>
</dbReference>
<reference evidence="1 2" key="1">
    <citation type="submission" date="2016-10" db="EMBL/GenBank/DDBJ databases">
        <title>Complete Genome Sequence of the Nonylphenol-Degrading Bacterium Sphingobium cloacae JCM 10874T.</title>
        <authorList>
            <person name="Ootsuka M."/>
            <person name="Nishizawa T."/>
            <person name="Ohta H."/>
        </authorList>
    </citation>
    <scope>NUCLEOTIDE SEQUENCE [LARGE SCALE GENOMIC DNA]</scope>
    <source>
        <strain evidence="1 2">JCM 10874</strain>
    </source>
</reference>
<dbReference type="Pfam" id="PF16263">
    <property type="entry name" value="DUF4917"/>
    <property type="match status" value="1"/>
</dbReference>
<dbReference type="AlphaFoldDB" id="A0A1E1F4Z3"/>
<evidence type="ECO:0000313" key="2">
    <source>
        <dbReference type="Proteomes" id="UP000218272"/>
    </source>
</evidence>
<protein>
    <recommendedName>
        <fullName evidence="3">DUF4917 domain-containing protein</fullName>
    </recommendedName>
</protein>